<dbReference type="PANTHER" id="PTHR48182:SF2">
    <property type="entry name" value="PROTEIN SERAC1"/>
    <property type="match status" value="1"/>
</dbReference>
<evidence type="ECO:0000256" key="5">
    <source>
        <dbReference type="ARBA" id="ARBA00023128"/>
    </source>
</evidence>
<accession>A0A1L9VNI8</accession>
<dbReference type="GeneID" id="34459656"/>
<dbReference type="InterPro" id="IPR029058">
    <property type="entry name" value="AB_hydrolase_fold"/>
</dbReference>
<name>A0A1L9VNI8_ASPGL</name>
<reference evidence="8" key="1">
    <citation type="journal article" date="2017" name="Genome Biol.">
        <title>Comparative genomics reveals high biological diversity and specific adaptations in the industrially and medically important fungal genus Aspergillus.</title>
        <authorList>
            <person name="de Vries R.P."/>
            <person name="Riley R."/>
            <person name="Wiebenga A."/>
            <person name="Aguilar-Osorio G."/>
            <person name="Amillis S."/>
            <person name="Uchima C.A."/>
            <person name="Anderluh G."/>
            <person name="Asadollahi M."/>
            <person name="Askin M."/>
            <person name="Barry K."/>
            <person name="Battaglia E."/>
            <person name="Bayram O."/>
            <person name="Benocci T."/>
            <person name="Braus-Stromeyer S.A."/>
            <person name="Caldana C."/>
            <person name="Canovas D."/>
            <person name="Cerqueira G.C."/>
            <person name="Chen F."/>
            <person name="Chen W."/>
            <person name="Choi C."/>
            <person name="Clum A."/>
            <person name="Dos Santos R.A."/>
            <person name="Damasio A.R."/>
            <person name="Diallinas G."/>
            <person name="Emri T."/>
            <person name="Fekete E."/>
            <person name="Flipphi M."/>
            <person name="Freyberg S."/>
            <person name="Gallo A."/>
            <person name="Gournas C."/>
            <person name="Habgood R."/>
            <person name="Hainaut M."/>
            <person name="Harispe M.L."/>
            <person name="Henrissat B."/>
            <person name="Hilden K.S."/>
            <person name="Hope R."/>
            <person name="Hossain A."/>
            <person name="Karabika E."/>
            <person name="Karaffa L."/>
            <person name="Karanyi Z."/>
            <person name="Krasevec N."/>
            <person name="Kuo A."/>
            <person name="Kusch H."/>
            <person name="LaButti K."/>
            <person name="Lagendijk E.L."/>
            <person name="Lapidus A."/>
            <person name="Levasseur A."/>
            <person name="Lindquist E."/>
            <person name="Lipzen A."/>
            <person name="Logrieco A.F."/>
            <person name="MacCabe A."/>
            <person name="Maekelae M.R."/>
            <person name="Malavazi I."/>
            <person name="Melin P."/>
            <person name="Meyer V."/>
            <person name="Mielnichuk N."/>
            <person name="Miskei M."/>
            <person name="Molnar A.P."/>
            <person name="Mule G."/>
            <person name="Ngan C.Y."/>
            <person name="Orejas M."/>
            <person name="Orosz E."/>
            <person name="Ouedraogo J.P."/>
            <person name="Overkamp K.M."/>
            <person name="Park H.-S."/>
            <person name="Perrone G."/>
            <person name="Piumi F."/>
            <person name="Punt P.J."/>
            <person name="Ram A.F."/>
            <person name="Ramon A."/>
            <person name="Rauscher S."/>
            <person name="Record E."/>
            <person name="Riano-Pachon D.M."/>
            <person name="Robert V."/>
            <person name="Roehrig J."/>
            <person name="Ruller R."/>
            <person name="Salamov A."/>
            <person name="Salih N.S."/>
            <person name="Samson R.A."/>
            <person name="Sandor E."/>
            <person name="Sanguinetti M."/>
            <person name="Schuetze T."/>
            <person name="Sepcic K."/>
            <person name="Shelest E."/>
            <person name="Sherlock G."/>
            <person name="Sophianopoulou V."/>
            <person name="Squina F.M."/>
            <person name="Sun H."/>
            <person name="Susca A."/>
            <person name="Todd R.B."/>
            <person name="Tsang A."/>
            <person name="Unkles S.E."/>
            <person name="van de Wiele N."/>
            <person name="van Rossen-Uffink D."/>
            <person name="Oliveira J.V."/>
            <person name="Vesth T.C."/>
            <person name="Visser J."/>
            <person name="Yu J.-H."/>
            <person name="Zhou M."/>
            <person name="Andersen M.R."/>
            <person name="Archer D.B."/>
            <person name="Baker S.E."/>
            <person name="Benoit I."/>
            <person name="Brakhage A.A."/>
            <person name="Braus G.H."/>
            <person name="Fischer R."/>
            <person name="Frisvad J.C."/>
            <person name="Goldman G.H."/>
            <person name="Houbraken J."/>
            <person name="Oakley B."/>
            <person name="Pocsi I."/>
            <person name="Scazzocchio C."/>
            <person name="Seiboth B."/>
            <person name="vanKuyk P.A."/>
            <person name="Wortman J."/>
            <person name="Dyer P.S."/>
            <person name="Grigoriev I.V."/>
        </authorList>
    </citation>
    <scope>NUCLEOTIDE SEQUENCE [LARGE SCALE GENOMIC DNA]</scope>
    <source>
        <strain evidence="8">CBS 516.65</strain>
    </source>
</reference>
<evidence type="ECO:0000313" key="8">
    <source>
        <dbReference type="Proteomes" id="UP000184300"/>
    </source>
</evidence>
<evidence type="ECO:0000256" key="4">
    <source>
        <dbReference type="ARBA" id="ARBA00022824"/>
    </source>
</evidence>
<comment type="subcellular location">
    <subcellularLocation>
        <location evidence="2">Endoplasmic reticulum</location>
    </subcellularLocation>
    <subcellularLocation>
        <location evidence="3">Membrane</location>
    </subcellularLocation>
    <subcellularLocation>
        <location evidence="1">Mitochondrion</location>
    </subcellularLocation>
</comment>
<protein>
    <recommendedName>
        <fullName evidence="9">DUF676 domain-containing protein</fullName>
    </recommendedName>
</protein>
<dbReference type="SUPFAM" id="SSF53474">
    <property type="entry name" value="alpha/beta-Hydrolases"/>
    <property type="match status" value="1"/>
</dbReference>
<gene>
    <name evidence="7" type="ORF">ASPGLDRAFT_24515</name>
</gene>
<dbReference type="VEuPathDB" id="FungiDB:ASPGLDRAFT_24515"/>
<dbReference type="RefSeq" id="XP_022402186.1">
    <property type="nucleotide sequence ID" value="XM_022543395.1"/>
</dbReference>
<dbReference type="GO" id="GO:0005783">
    <property type="term" value="C:endoplasmic reticulum"/>
    <property type="evidence" value="ECO:0007669"/>
    <property type="project" value="UniProtKB-SubCell"/>
</dbReference>
<dbReference type="OrthoDB" id="427518at2759"/>
<keyword evidence="4" id="KW-0256">Endoplasmic reticulum</keyword>
<dbReference type="EMBL" id="KV878894">
    <property type="protein sequence ID" value="OJJ85488.1"/>
    <property type="molecule type" value="Genomic_DNA"/>
</dbReference>
<dbReference type="GO" id="GO:0016020">
    <property type="term" value="C:membrane"/>
    <property type="evidence" value="ECO:0007669"/>
    <property type="project" value="UniProtKB-SubCell"/>
</dbReference>
<dbReference type="PANTHER" id="PTHR48182">
    <property type="entry name" value="PROTEIN SERAC1"/>
    <property type="match status" value="1"/>
</dbReference>
<evidence type="ECO:0000256" key="2">
    <source>
        <dbReference type="ARBA" id="ARBA00004240"/>
    </source>
</evidence>
<keyword evidence="5" id="KW-0496">Mitochondrion</keyword>
<organism evidence="7 8">
    <name type="scientific">Aspergillus glaucus CBS 516.65</name>
    <dbReference type="NCBI Taxonomy" id="1160497"/>
    <lineage>
        <taxon>Eukaryota</taxon>
        <taxon>Fungi</taxon>
        <taxon>Dikarya</taxon>
        <taxon>Ascomycota</taxon>
        <taxon>Pezizomycotina</taxon>
        <taxon>Eurotiomycetes</taxon>
        <taxon>Eurotiomycetidae</taxon>
        <taxon>Eurotiales</taxon>
        <taxon>Aspergillaceae</taxon>
        <taxon>Aspergillus</taxon>
        <taxon>Aspergillus subgen. Aspergillus</taxon>
    </lineage>
</organism>
<dbReference type="AlphaFoldDB" id="A0A1L9VNI8"/>
<dbReference type="InterPro" id="IPR052374">
    <property type="entry name" value="SERAC1"/>
</dbReference>
<keyword evidence="6" id="KW-0472">Membrane</keyword>
<sequence>MLVQPGLSTIYTVDIIAVHGPDEDVFESFTSKNGTFWLGDKDMLPKGIPSCRILAFNYSTPHGSDPAIELAEELAADRGESAKERPIIFLCHSEGGTLVRDALAYSENYDDGKRKKPLTSSIHVSTFGLWRFTTSRIEVAPNRPQHLSALLRLHCLGNVILESGIQIRGRYKKAV</sequence>
<evidence type="ECO:0008006" key="9">
    <source>
        <dbReference type="Google" id="ProtNLM"/>
    </source>
</evidence>
<evidence type="ECO:0000256" key="3">
    <source>
        <dbReference type="ARBA" id="ARBA00004370"/>
    </source>
</evidence>
<evidence type="ECO:0000256" key="6">
    <source>
        <dbReference type="ARBA" id="ARBA00023136"/>
    </source>
</evidence>
<keyword evidence="8" id="KW-1185">Reference proteome</keyword>
<dbReference type="Proteomes" id="UP000184300">
    <property type="component" value="Unassembled WGS sequence"/>
</dbReference>
<dbReference type="GO" id="GO:0005739">
    <property type="term" value="C:mitochondrion"/>
    <property type="evidence" value="ECO:0007669"/>
    <property type="project" value="UniProtKB-SubCell"/>
</dbReference>
<evidence type="ECO:0000256" key="1">
    <source>
        <dbReference type="ARBA" id="ARBA00004173"/>
    </source>
</evidence>
<proteinExistence type="predicted"/>
<evidence type="ECO:0000313" key="7">
    <source>
        <dbReference type="EMBL" id="OJJ85488.1"/>
    </source>
</evidence>